<evidence type="ECO:0000313" key="2">
    <source>
        <dbReference type="Proteomes" id="UP000095495"/>
    </source>
</evidence>
<dbReference type="AlphaFoldDB" id="A0A173S9I8"/>
<evidence type="ECO:0000313" key="1">
    <source>
        <dbReference type="EMBL" id="CUM86515.1"/>
    </source>
</evidence>
<dbReference type="Proteomes" id="UP000095495">
    <property type="component" value="Unassembled WGS sequence"/>
</dbReference>
<accession>A0A173S9I8</accession>
<dbReference type="EMBL" id="CYXV01000004">
    <property type="protein sequence ID" value="CUM86515.1"/>
    <property type="molecule type" value="Genomic_DNA"/>
</dbReference>
<proteinExistence type="predicted"/>
<protein>
    <submittedName>
        <fullName evidence="1">Uncharacterized protein</fullName>
    </submittedName>
</protein>
<gene>
    <name evidence="1" type="ORF">ERS852420_01167</name>
</gene>
<reference evidence="1 2" key="1">
    <citation type="submission" date="2015-09" db="EMBL/GenBank/DDBJ databases">
        <authorList>
            <consortium name="Pathogen Informatics"/>
        </authorList>
    </citation>
    <scope>NUCLEOTIDE SEQUENCE [LARGE SCALE GENOMIC DNA]</scope>
    <source>
        <strain evidence="1 2">2789STDY5608863</strain>
    </source>
</reference>
<sequence>MSEEKLKDYFIVRYSLIPDTQIDIDTAIGISKESKFLNWLSSFNTDGRKETTHYGTNYALYCKPLSENCFFMSFAKELHEIIGEKTEDGIKEKPIINYKKCNIFIHTLNQWMIIEKNLDIASDIEHQKNYIATIIGKFLRPQNLYFELGIMT</sequence>
<organism evidence="1 2">
    <name type="scientific">Roseburia faecis</name>
    <dbReference type="NCBI Taxonomy" id="301302"/>
    <lineage>
        <taxon>Bacteria</taxon>
        <taxon>Bacillati</taxon>
        <taxon>Bacillota</taxon>
        <taxon>Clostridia</taxon>
        <taxon>Lachnospirales</taxon>
        <taxon>Lachnospiraceae</taxon>
        <taxon>Roseburia</taxon>
    </lineage>
</organism>
<dbReference type="RefSeq" id="WP_055261962.1">
    <property type="nucleotide sequence ID" value="NZ_CYXV01000004.1"/>
</dbReference>
<name>A0A173S9I8_9FIRM</name>